<feature type="transmembrane region" description="Helical" evidence="6">
    <location>
        <begin position="265"/>
        <end position="283"/>
    </location>
</feature>
<feature type="compositionally biased region" description="Acidic residues" evidence="5">
    <location>
        <begin position="214"/>
        <end position="224"/>
    </location>
</feature>
<dbReference type="InterPro" id="IPR037185">
    <property type="entry name" value="EmrE-like"/>
</dbReference>
<evidence type="ECO:0000313" key="8">
    <source>
        <dbReference type="EMBL" id="GMH94683.1"/>
    </source>
</evidence>
<dbReference type="EMBL" id="BRXY01000433">
    <property type="protein sequence ID" value="GMH94683.1"/>
    <property type="molecule type" value="Genomic_DNA"/>
</dbReference>
<evidence type="ECO:0000256" key="3">
    <source>
        <dbReference type="ARBA" id="ARBA00022989"/>
    </source>
</evidence>
<keyword evidence="9" id="KW-1185">Reference proteome</keyword>
<evidence type="ECO:0000259" key="7">
    <source>
        <dbReference type="Pfam" id="PF00892"/>
    </source>
</evidence>
<feature type="transmembrane region" description="Helical" evidence="6">
    <location>
        <begin position="292"/>
        <end position="317"/>
    </location>
</feature>
<feature type="transmembrane region" description="Helical" evidence="6">
    <location>
        <begin position="238"/>
        <end position="259"/>
    </location>
</feature>
<keyword evidence="4 6" id="KW-0472">Membrane</keyword>
<dbReference type="InterPro" id="IPR000620">
    <property type="entry name" value="EamA_dom"/>
</dbReference>
<feature type="region of interest" description="Disordered" evidence="5">
    <location>
        <begin position="195"/>
        <end position="228"/>
    </location>
</feature>
<comment type="caution">
    <text evidence="8">The sequence shown here is derived from an EMBL/GenBank/DDBJ whole genome shotgun (WGS) entry which is preliminary data.</text>
</comment>
<evidence type="ECO:0000256" key="5">
    <source>
        <dbReference type="SAM" id="MobiDB-lite"/>
    </source>
</evidence>
<evidence type="ECO:0000256" key="4">
    <source>
        <dbReference type="ARBA" id="ARBA00023136"/>
    </source>
</evidence>
<feature type="transmembrane region" description="Helical" evidence="6">
    <location>
        <begin position="12"/>
        <end position="31"/>
    </location>
</feature>
<keyword evidence="3 6" id="KW-1133">Transmembrane helix</keyword>
<evidence type="ECO:0000313" key="9">
    <source>
        <dbReference type="Proteomes" id="UP001165085"/>
    </source>
</evidence>
<evidence type="ECO:0000256" key="2">
    <source>
        <dbReference type="ARBA" id="ARBA00022692"/>
    </source>
</evidence>
<keyword evidence="2 6" id="KW-0812">Transmembrane</keyword>
<evidence type="ECO:0000256" key="6">
    <source>
        <dbReference type="SAM" id="Phobius"/>
    </source>
</evidence>
<proteinExistence type="predicted"/>
<sequence length="342" mass="36939">MSSSVSSSSPPLPLYTLGLLYLLLITLIWSLSSLLVSSTLPTFPSPLLTYLSTFPFTLLLKKSEIKSPHLPTLKLSTLLGSTWYLSNLFYYLSLQKTSVTSSTVLSTSSSLITYIIETYLNEERYDIRRLACVGLVIAGAVVSASIGDGGGGEMYPKKYLGDFYGFVSAVGYSFYTVIVKRFCVEGKEEGGYEKVRGGSCDGGEEVGEVGETGEQVEEEDGEKEDGEKEEKFELRLTLGYMGLMTSLLGFIVIPYYAVTGTNVEMTWTILGSITYVALIDNLLSDYLWAKSVVYTSATVATVGLALTVPVAVLIDWIEGGGVGWARLVGSGLVVVGFVGINI</sequence>
<reference evidence="9" key="1">
    <citation type="journal article" date="2023" name="Commun. Biol.">
        <title>Genome analysis of Parmales, the sister group of diatoms, reveals the evolutionary specialization of diatoms from phago-mixotrophs to photoautotrophs.</title>
        <authorList>
            <person name="Ban H."/>
            <person name="Sato S."/>
            <person name="Yoshikawa S."/>
            <person name="Yamada K."/>
            <person name="Nakamura Y."/>
            <person name="Ichinomiya M."/>
            <person name="Sato N."/>
            <person name="Blanc-Mathieu R."/>
            <person name="Endo H."/>
            <person name="Kuwata A."/>
            <person name="Ogata H."/>
        </authorList>
    </citation>
    <scope>NUCLEOTIDE SEQUENCE [LARGE SCALE GENOMIC DNA]</scope>
    <source>
        <strain evidence="9">NIES 3701</strain>
    </source>
</reference>
<dbReference type="SUPFAM" id="SSF103481">
    <property type="entry name" value="Multidrug resistance efflux transporter EmrE"/>
    <property type="match status" value="1"/>
</dbReference>
<dbReference type="Pfam" id="PF00892">
    <property type="entry name" value="EamA"/>
    <property type="match status" value="1"/>
</dbReference>
<dbReference type="PANTHER" id="PTHR23051">
    <property type="entry name" value="SOLUTE CARRIER FAMILY 35, MEMBER F5"/>
    <property type="match status" value="1"/>
</dbReference>
<evidence type="ECO:0000256" key="1">
    <source>
        <dbReference type="ARBA" id="ARBA00004141"/>
    </source>
</evidence>
<dbReference type="Gene3D" id="1.10.3730.20">
    <property type="match status" value="1"/>
</dbReference>
<feature type="transmembrane region" description="Helical" evidence="6">
    <location>
        <begin position="323"/>
        <end position="340"/>
    </location>
</feature>
<dbReference type="Proteomes" id="UP001165085">
    <property type="component" value="Unassembled WGS sequence"/>
</dbReference>
<dbReference type="PANTHER" id="PTHR23051:SF0">
    <property type="entry name" value="SOLUTE CARRIER FAMILY 35 MEMBER F5"/>
    <property type="match status" value="1"/>
</dbReference>
<feature type="transmembrane region" description="Helical" evidence="6">
    <location>
        <begin position="128"/>
        <end position="147"/>
    </location>
</feature>
<dbReference type="AlphaFoldDB" id="A0A9W7EWU2"/>
<organism evidence="8 9">
    <name type="scientific">Triparma strigata</name>
    <dbReference type="NCBI Taxonomy" id="1606541"/>
    <lineage>
        <taxon>Eukaryota</taxon>
        <taxon>Sar</taxon>
        <taxon>Stramenopiles</taxon>
        <taxon>Ochrophyta</taxon>
        <taxon>Bolidophyceae</taxon>
        <taxon>Parmales</taxon>
        <taxon>Triparmaceae</taxon>
        <taxon>Triparma</taxon>
    </lineage>
</organism>
<name>A0A9W7EWU2_9STRA</name>
<feature type="transmembrane region" description="Helical" evidence="6">
    <location>
        <begin position="159"/>
        <end position="178"/>
    </location>
</feature>
<accession>A0A9W7EWU2</accession>
<dbReference type="GO" id="GO:0016020">
    <property type="term" value="C:membrane"/>
    <property type="evidence" value="ECO:0007669"/>
    <property type="project" value="UniProtKB-SubCell"/>
</dbReference>
<comment type="subcellular location">
    <subcellularLocation>
        <location evidence="1">Membrane</location>
        <topology evidence="1">Multi-pass membrane protein</topology>
    </subcellularLocation>
</comment>
<gene>
    <name evidence="8" type="ORF">TrST_g5795</name>
</gene>
<dbReference type="OrthoDB" id="1436450at2759"/>
<feature type="domain" description="EamA" evidence="7">
    <location>
        <begin position="17"/>
        <end position="143"/>
    </location>
</feature>
<protein>
    <recommendedName>
        <fullName evidence="7">EamA domain-containing protein</fullName>
    </recommendedName>
</protein>